<evidence type="ECO:0000259" key="2">
    <source>
        <dbReference type="Pfam" id="PF07510"/>
    </source>
</evidence>
<dbReference type="InterPro" id="IPR011089">
    <property type="entry name" value="GmrSD_C"/>
</dbReference>
<dbReference type="PANTHER" id="PTHR35149">
    <property type="entry name" value="SLL5132 PROTEIN"/>
    <property type="match status" value="1"/>
</dbReference>
<comment type="caution">
    <text evidence="4">The sequence shown here is derived from an EMBL/GenBank/DDBJ whole genome shotgun (WGS) entry which is preliminary data.</text>
</comment>
<dbReference type="Pfam" id="PF18755">
    <property type="entry name" value="RAMA"/>
    <property type="match status" value="1"/>
</dbReference>
<evidence type="ECO:0000259" key="1">
    <source>
        <dbReference type="Pfam" id="PF03235"/>
    </source>
</evidence>
<feature type="domain" description="GmrSD restriction endonucleases C-terminal" evidence="2">
    <location>
        <begin position="450"/>
        <end position="588"/>
    </location>
</feature>
<dbReference type="Pfam" id="PF03235">
    <property type="entry name" value="GmrSD_N"/>
    <property type="match status" value="1"/>
</dbReference>
<dbReference type="InterPro" id="IPR004919">
    <property type="entry name" value="GmrSD_N"/>
</dbReference>
<reference evidence="4 5" key="1">
    <citation type="submission" date="2018-05" db="EMBL/GenBank/DDBJ databases">
        <title>Reference genomes for bee gut microbiota database.</title>
        <authorList>
            <person name="Ellegaard K.M."/>
        </authorList>
    </citation>
    <scope>NUCLEOTIDE SEQUENCE [LARGE SCALE GENOMIC DNA]</scope>
    <source>
        <strain evidence="4 5">ESL0200</strain>
    </source>
</reference>
<dbReference type="EMBL" id="QGLL01000001">
    <property type="protein sequence ID" value="PXY85827.1"/>
    <property type="molecule type" value="Genomic_DNA"/>
</dbReference>
<dbReference type="PANTHER" id="PTHR35149:SF2">
    <property type="entry name" value="DUF262 DOMAIN-CONTAINING PROTEIN"/>
    <property type="match status" value="1"/>
</dbReference>
<accession>A0A318MCB6</accession>
<dbReference type="AlphaFoldDB" id="A0A318MCB6"/>
<organism evidence="4 5">
    <name type="scientific">Bifidobacterium asteroides</name>
    <dbReference type="NCBI Taxonomy" id="1684"/>
    <lineage>
        <taxon>Bacteria</taxon>
        <taxon>Bacillati</taxon>
        <taxon>Actinomycetota</taxon>
        <taxon>Actinomycetes</taxon>
        <taxon>Bifidobacteriales</taxon>
        <taxon>Bifidobacteriaceae</taxon>
        <taxon>Bifidobacterium</taxon>
    </lineage>
</organism>
<proteinExistence type="predicted"/>
<feature type="domain" description="RAMA" evidence="3">
    <location>
        <begin position="610"/>
        <end position="709"/>
    </location>
</feature>
<dbReference type="Proteomes" id="UP000247744">
    <property type="component" value="Unassembled WGS sequence"/>
</dbReference>
<feature type="domain" description="GmrSD restriction endonucleases N-terminal" evidence="1">
    <location>
        <begin position="31"/>
        <end position="247"/>
    </location>
</feature>
<gene>
    <name evidence="4" type="ORF">DKK75_01275</name>
</gene>
<evidence type="ECO:0000259" key="3">
    <source>
        <dbReference type="Pfam" id="PF18755"/>
    </source>
</evidence>
<evidence type="ECO:0008006" key="6">
    <source>
        <dbReference type="Google" id="ProtNLM"/>
    </source>
</evidence>
<sequence>MFPIMEASAVVLAGKARFPMNAGPVKLLSLIADKSKRFIVPVYQRPYSWDEEQCEQLWNDVLDIERLNKRSHFMGSVVWIQEGTMGADGVTPALIIDGQQRITTVNLLLAALADYARSHQDQGNELQFSCEKLKSEYLIDSCRKGEGHYRLCLSQGDRDTYRSIIHHLEDPKASIMGESHRLIDNLHWFSHQLEDMKDPNSVWAGLRRLEVVSISLTQGQDDPQAIFESMNSTGKELSTADLVRNYVLMRQPLEMQGKLYEDHWRRIEIALGADAYDDVFDDFLYDWLAIINAPRPVSARDVYRFFKDYTTNNGYDNDGQIIGLLDQMSKFAGYYSRITSSSGEDPEVDRLLGRIHALNMSVINPLLMTLLDDYQEGDDLFSRSDFVSMLKLLESYLFRRIACQISSNGLNRFSLSVIARLRQIKEDGSPGYRQAFEAALLGGDGTSHRMPDDNEFRQTLLSRDFYPFSRCYYMLTTLENAHHPKNPIDFSSGNLTIEHILPQNALAHEQWRQMLGSDCERAFAEHVNKLGNLTLTAYNSELSDGLFEAKQRRIIGGYQDEYLSISHGLGDAKTWNAESIEARTRLLTDEALTVWPMPKIDRATIDRYRSDKQSKIPAKTVSLHMLSASGLLKPGDQLESHSRKYEASALITEEMMIKVSDGREFDSPSSAASHVLKLAGASSSSINGWTFWGRGGISLDDLRSRYRVSQGDMESLDRSKLRAMFWDGFVDFCKARDGFMTTFGSSFTGADHTGYRLSFGSPVSGCNLAGLIGIRDEYTTVEFLFHDPVRYADFMDHRSQVESDLSGQEGDLDWDDKDADKKSRHLTLTRHTDYKQDQWDDVYRWLAGALLNMKSVGRYVR</sequence>
<evidence type="ECO:0000313" key="5">
    <source>
        <dbReference type="Proteomes" id="UP000247744"/>
    </source>
</evidence>
<name>A0A318MCB6_9BIFI</name>
<protein>
    <recommendedName>
        <fullName evidence="6">DUF4268 domain-containing protein</fullName>
    </recommendedName>
</protein>
<dbReference type="Pfam" id="PF07510">
    <property type="entry name" value="GmrSD_C"/>
    <property type="match status" value="1"/>
</dbReference>
<evidence type="ECO:0000313" key="4">
    <source>
        <dbReference type="EMBL" id="PXY85827.1"/>
    </source>
</evidence>
<dbReference type="InterPro" id="IPR040843">
    <property type="entry name" value="RAMA"/>
</dbReference>